<keyword evidence="1" id="KW-1133">Transmembrane helix</keyword>
<reference evidence="2 3" key="1">
    <citation type="journal article" date="2009" name="Nature">
        <title>The Sorghum bicolor genome and the diversification of grasses.</title>
        <authorList>
            <person name="Paterson A.H."/>
            <person name="Bowers J.E."/>
            <person name="Bruggmann R."/>
            <person name="Dubchak I."/>
            <person name="Grimwood J."/>
            <person name="Gundlach H."/>
            <person name="Haberer G."/>
            <person name="Hellsten U."/>
            <person name="Mitros T."/>
            <person name="Poliakov A."/>
            <person name="Schmutz J."/>
            <person name="Spannagl M."/>
            <person name="Tang H."/>
            <person name="Wang X."/>
            <person name="Wicker T."/>
            <person name="Bharti A.K."/>
            <person name="Chapman J."/>
            <person name="Feltus F.A."/>
            <person name="Gowik U."/>
            <person name="Grigoriev I.V."/>
            <person name="Lyons E."/>
            <person name="Maher C.A."/>
            <person name="Martis M."/>
            <person name="Narechania A."/>
            <person name="Otillar R.P."/>
            <person name="Penning B.W."/>
            <person name="Salamov A.A."/>
            <person name="Wang Y."/>
            <person name="Zhang L."/>
            <person name="Carpita N.C."/>
            <person name="Freeling M."/>
            <person name="Gingle A.R."/>
            <person name="Hash C.T."/>
            <person name="Keller B."/>
            <person name="Klein P."/>
            <person name="Kresovich S."/>
            <person name="McCann M.C."/>
            <person name="Ming R."/>
            <person name="Peterson D.G."/>
            <person name="Mehboob-ur-Rahman"/>
            <person name="Ware D."/>
            <person name="Westhoff P."/>
            <person name="Mayer K.F."/>
            <person name="Messing J."/>
            <person name="Rokhsar D.S."/>
        </authorList>
    </citation>
    <scope>NUCLEOTIDE SEQUENCE [LARGE SCALE GENOMIC DNA]</scope>
    <source>
        <strain evidence="3">cv. BTx623</strain>
    </source>
</reference>
<feature type="transmembrane region" description="Helical" evidence="1">
    <location>
        <begin position="221"/>
        <end position="245"/>
    </location>
</feature>
<proteinExistence type="predicted"/>
<dbReference type="Gramene" id="OQU90223">
    <property type="protein sequence ID" value="OQU90223"/>
    <property type="gene ID" value="SORBI_3002G368800"/>
</dbReference>
<evidence type="ECO:0000313" key="3">
    <source>
        <dbReference type="Proteomes" id="UP000000768"/>
    </source>
</evidence>
<feature type="transmembrane region" description="Helical" evidence="1">
    <location>
        <begin position="134"/>
        <end position="153"/>
    </location>
</feature>
<dbReference type="STRING" id="4558.A0A1W0W7A4"/>
<evidence type="ECO:0000256" key="1">
    <source>
        <dbReference type="SAM" id="Phobius"/>
    </source>
</evidence>
<dbReference type="InterPro" id="IPR039926">
    <property type="entry name" value="Egg_app_1"/>
</dbReference>
<dbReference type="InParanoid" id="A0A1W0W7A4"/>
<keyword evidence="1" id="KW-0472">Membrane</keyword>
<sequence>MAITETAARKLLHGGAAGTIAQGVADLGGISFGLWEMVTSFFADIIAYLFAALAGAAHLLVLPLEVLWQSLVTVVTTAAGAVASGLDGLCHYVTGFFAQIFAAIAETLWQWLATSATDAAGSIASGIDGLWQHVTGFLAHIFAAIAGAAHQFVLPLETLWQWLATSMTDAAGAISSGFDGLWQLVAAFLPGAWSAVAGAAHQIPQKLANLWRWLQAAAPVALPYVLAVAAVVLVATLVWFCWPVLLEASVGVGKALVIGACFFVQGLLHVGRAVLSVFVFLLPCLNCAVVTMKAPGAAGIRISRAAFEAAPALFFQILRSAPTIVAATVFCTKTVALLVAFPVAALFGAR</sequence>
<organism evidence="2 3">
    <name type="scientific">Sorghum bicolor</name>
    <name type="common">Sorghum</name>
    <name type="synonym">Sorghum vulgare</name>
    <dbReference type="NCBI Taxonomy" id="4558"/>
    <lineage>
        <taxon>Eukaryota</taxon>
        <taxon>Viridiplantae</taxon>
        <taxon>Streptophyta</taxon>
        <taxon>Embryophyta</taxon>
        <taxon>Tracheophyta</taxon>
        <taxon>Spermatophyta</taxon>
        <taxon>Magnoliopsida</taxon>
        <taxon>Liliopsida</taxon>
        <taxon>Poales</taxon>
        <taxon>Poaceae</taxon>
        <taxon>PACMAD clade</taxon>
        <taxon>Panicoideae</taxon>
        <taxon>Andropogonodae</taxon>
        <taxon>Andropogoneae</taxon>
        <taxon>Sorghinae</taxon>
        <taxon>Sorghum</taxon>
    </lineage>
</organism>
<feature type="transmembrane region" description="Helical" evidence="1">
    <location>
        <begin position="181"/>
        <end position="200"/>
    </location>
</feature>
<gene>
    <name evidence="2" type="ORF">SORBI_3002G368800</name>
</gene>
<dbReference type="AlphaFoldDB" id="A0A1W0W7A4"/>
<name>A0A1W0W7A4_SORBI</name>
<feature type="transmembrane region" description="Helical" evidence="1">
    <location>
        <begin position="257"/>
        <end position="290"/>
    </location>
</feature>
<protein>
    <submittedName>
        <fullName evidence="2">Uncharacterized protein</fullName>
    </submittedName>
</protein>
<dbReference type="eggNOG" id="ENOG502S8CT">
    <property type="taxonomic scope" value="Eukaryota"/>
</dbReference>
<feature type="transmembrane region" description="Helical" evidence="1">
    <location>
        <begin position="92"/>
        <end position="113"/>
    </location>
</feature>
<keyword evidence="1" id="KW-0812">Transmembrane</keyword>
<dbReference type="FunCoup" id="A0A1W0W7A4">
    <property type="interactions" value="166"/>
</dbReference>
<dbReference type="OMA" id="VLPFEML"/>
<dbReference type="Proteomes" id="UP000000768">
    <property type="component" value="Chromosome 2"/>
</dbReference>
<dbReference type="EMBL" id="CM000761">
    <property type="protein sequence ID" value="OQU90223.1"/>
    <property type="molecule type" value="Genomic_DNA"/>
</dbReference>
<feature type="transmembrane region" description="Helical" evidence="1">
    <location>
        <begin position="41"/>
        <end position="61"/>
    </location>
</feature>
<accession>A0A1W0W7A4</accession>
<feature type="transmembrane region" description="Helical" evidence="1">
    <location>
        <begin position="324"/>
        <end position="347"/>
    </location>
</feature>
<dbReference type="PANTHER" id="PTHR33333:SF45">
    <property type="entry name" value="OS01G0341000 PROTEIN"/>
    <property type="match status" value="1"/>
</dbReference>
<evidence type="ECO:0000313" key="2">
    <source>
        <dbReference type="EMBL" id="OQU90223.1"/>
    </source>
</evidence>
<keyword evidence="3" id="KW-1185">Reference proteome</keyword>
<dbReference type="PANTHER" id="PTHR33333">
    <property type="entry name" value="ERYTHROCYTE MEMBRANE PROTEIN 1-LIKE"/>
    <property type="match status" value="1"/>
</dbReference>
<reference evidence="3" key="2">
    <citation type="journal article" date="2018" name="Plant J.">
        <title>The Sorghum bicolor reference genome: improved assembly, gene annotations, a transcriptome atlas, and signatures of genome organization.</title>
        <authorList>
            <person name="McCormick R.F."/>
            <person name="Truong S.K."/>
            <person name="Sreedasyam A."/>
            <person name="Jenkins J."/>
            <person name="Shu S."/>
            <person name="Sims D."/>
            <person name="Kennedy M."/>
            <person name="Amirebrahimi M."/>
            <person name="Weers B.D."/>
            <person name="McKinley B."/>
            <person name="Mattison A."/>
            <person name="Morishige D.T."/>
            <person name="Grimwood J."/>
            <person name="Schmutz J."/>
            <person name="Mullet J.E."/>
        </authorList>
    </citation>
    <scope>NUCLEOTIDE SEQUENCE [LARGE SCALE GENOMIC DNA]</scope>
    <source>
        <strain evidence="3">cv. BTx623</strain>
    </source>
</reference>